<sequence>MALTLAKGRSFNSCRLQVTFQFVPDKRRGSFTPLDIDLSSKTRAFTVFSIPGATWIGFIPAETT</sequence>
<proteinExistence type="predicted"/>
<protein>
    <submittedName>
        <fullName evidence="1">Uncharacterized protein</fullName>
    </submittedName>
</protein>
<dbReference type="EMBL" id="QGKX02000088">
    <property type="protein sequence ID" value="KAF3587477.1"/>
    <property type="molecule type" value="Genomic_DNA"/>
</dbReference>
<reference evidence="1" key="1">
    <citation type="submission" date="2019-12" db="EMBL/GenBank/DDBJ databases">
        <title>Genome sequencing and annotation of Brassica cretica.</title>
        <authorList>
            <person name="Studholme D.J."/>
            <person name="Sarris P."/>
        </authorList>
    </citation>
    <scope>NUCLEOTIDE SEQUENCE</scope>
    <source>
        <strain evidence="1">PFS-109/04</strain>
        <tissue evidence="1">Leaf</tissue>
    </source>
</reference>
<organism evidence="1 2">
    <name type="scientific">Brassica cretica</name>
    <name type="common">Mustard</name>
    <dbReference type="NCBI Taxonomy" id="69181"/>
    <lineage>
        <taxon>Eukaryota</taxon>
        <taxon>Viridiplantae</taxon>
        <taxon>Streptophyta</taxon>
        <taxon>Embryophyta</taxon>
        <taxon>Tracheophyta</taxon>
        <taxon>Spermatophyta</taxon>
        <taxon>Magnoliopsida</taxon>
        <taxon>eudicotyledons</taxon>
        <taxon>Gunneridae</taxon>
        <taxon>Pentapetalae</taxon>
        <taxon>rosids</taxon>
        <taxon>malvids</taxon>
        <taxon>Brassicales</taxon>
        <taxon>Brassicaceae</taxon>
        <taxon>Brassiceae</taxon>
        <taxon>Brassica</taxon>
    </lineage>
</organism>
<accession>A0A8S9S2X7</accession>
<name>A0A8S9S2X7_BRACR</name>
<dbReference type="Proteomes" id="UP000712600">
    <property type="component" value="Unassembled WGS sequence"/>
</dbReference>
<dbReference type="AlphaFoldDB" id="A0A8S9S2X7"/>
<comment type="caution">
    <text evidence="1">The sequence shown here is derived from an EMBL/GenBank/DDBJ whole genome shotgun (WGS) entry which is preliminary data.</text>
</comment>
<evidence type="ECO:0000313" key="2">
    <source>
        <dbReference type="Proteomes" id="UP000712600"/>
    </source>
</evidence>
<gene>
    <name evidence="1" type="ORF">F2Q69_00031432</name>
</gene>
<evidence type="ECO:0000313" key="1">
    <source>
        <dbReference type="EMBL" id="KAF3587477.1"/>
    </source>
</evidence>